<dbReference type="SMART" id="SM00642">
    <property type="entry name" value="Aamy"/>
    <property type="match status" value="1"/>
</dbReference>
<dbReference type="EMBL" id="SZZH01000001">
    <property type="protein sequence ID" value="TKV62134.1"/>
    <property type="molecule type" value="Genomic_DNA"/>
</dbReference>
<dbReference type="GO" id="GO:0030246">
    <property type="term" value="F:carbohydrate binding"/>
    <property type="evidence" value="ECO:0007669"/>
    <property type="project" value="InterPro"/>
</dbReference>
<gene>
    <name evidence="7" type="ORF">FDO65_03810</name>
</gene>
<feature type="domain" description="Glycosyl hydrolase family 13 catalytic" evidence="6">
    <location>
        <begin position="74"/>
        <end position="552"/>
    </location>
</feature>
<keyword evidence="8" id="KW-1185">Reference proteome</keyword>
<feature type="region of interest" description="Disordered" evidence="5">
    <location>
        <begin position="83"/>
        <end position="107"/>
    </location>
</feature>
<evidence type="ECO:0000313" key="8">
    <source>
        <dbReference type="Proteomes" id="UP000306985"/>
    </source>
</evidence>
<evidence type="ECO:0000256" key="5">
    <source>
        <dbReference type="SAM" id="MobiDB-lite"/>
    </source>
</evidence>
<keyword evidence="2" id="KW-0732">Signal</keyword>
<evidence type="ECO:0000256" key="3">
    <source>
        <dbReference type="ARBA" id="ARBA00022801"/>
    </source>
</evidence>
<evidence type="ECO:0000259" key="6">
    <source>
        <dbReference type="SMART" id="SM00642"/>
    </source>
</evidence>
<evidence type="ECO:0000256" key="2">
    <source>
        <dbReference type="ARBA" id="ARBA00022729"/>
    </source>
</evidence>
<feature type="region of interest" description="Disordered" evidence="5">
    <location>
        <begin position="1"/>
        <end position="20"/>
    </location>
</feature>
<organism evidence="7 8">
    <name type="scientific">Nakamurella flava</name>
    <dbReference type="NCBI Taxonomy" id="2576308"/>
    <lineage>
        <taxon>Bacteria</taxon>
        <taxon>Bacillati</taxon>
        <taxon>Actinomycetota</taxon>
        <taxon>Actinomycetes</taxon>
        <taxon>Nakamurellales</taxon>
        <taxon>Nakamurellaceae</taxon>
        <taxon>Nakamurella</taxon>
    </lineage>
</organism>
<dbReference type="Proteomes" id="UP000306985">
    <property type="component" value="Unassembled WGS sequence"/>
</dbReference>
<dbReference type="Pfam" id="PF03714">
    <property type="entry name" value="PUD"/>
    <property type="match status" value="1"/>
</dbReference>
<dbReference type="PANTHER" id="PTHR10357">
    <property type="entry name" value="ALPHA-AMYLASE FAMILY MEMBER"/>
    <property type="match status" value="1"/>
</dbReference>
<dbReference type="GO" id="GO:0005975">
    <property type="term" value="P:carbohydrate metabolic process"/>
    <property type="evidence" value="ECO:0007669"/>
    <property type="project" value="InterPro"/>
</dbReference>
<sequence length="974" mass="104862">MVTPASAAPADPSAAADATQEGATFQVDAAQIEAAEQQAAAAPAQAGRPGPTPGHGNRAMASLRTAETDENFYFVMADRFANGDPTNDRGGIDSDDPSVTGFDPTRKGYYNGGDLQGLRDRLDYIEGLGTTAIWLTPSFKNKPVQGTGSNESAGYHGYWITDFTQIDPHLGTNDDLAALIQDAHARGIKVYFDIITNHTADVIKYQNPNFDPSKPVNDTNRELLDGGAYVSKDSRPYTDAQGRTFDDRDVAGTDAFPELDATTSFPYTPVNPAGETDVKVPAWLNDVTRYHNRGDTSFVGENSQYGDFFGLDDLFTEDPVVVNGMIDIYGTWIRDFGVDGFRIDTVKHVDDQFWQAFSPAALKIAHDAGKKDFFMFGEVYDTTRPFTSHYTTAGQLQAVLDFPFQDAARSFASKNGSAADLQTFFADDDWYTDADSNAYQLPTFLGNHDMGHIGYFIQSDNPDAGDATWLAKDRLAHQLMYLVRGNPVVYFGDEQGFTGTGGDQLARQTLFASRVAEYLDDDLIGTDRTHAVDNYETTHPLYRSIADLAALTKKYPALRNGAQQNRYAAEGPGIYAFSRMDRTEQREFVVAVNNSTTAQTATLPTYATRAGFSLVYGAANGVPDTAKTDRAGKLTVSVPSMSTVVYRADGTIPAARWAPNVKLMSAAPAADTKGRMEVTARVGGTGFAEVTFQARIAGGQWQTIGTDDNAPYRVFHDVSALDPGTKVQYRAAVLVSANNGKGLCRSTGVLSAKVPAPGITIDSPTEGGAVHTDGPITISAVTDPEKASNVVTFERSVAGGAWTAFHTDDSSPAYVATDDLAAAGFTDLPNDTPVRYRATVSTPSGASSSAEIGLTVKDRVTTATVHYYRPDQQYLDWGLHLWGGAVDPATLAGITWDTSPLQRTGVDADGWATYAIPLVDDLQRVNFILHRPNGDQVPATREPGGDRSFVPVQSAEIWLVAGDPTVHISKPAVG</sequence>
<dbReference type="InterPro" id="IPR013784">
    <property type="entry name" value="Carb-bd-like_fold"/>
</dbReference>
<dbReference type="Gene3D" id="2.60.40.1180">
    <property type="entry name" value="Golgi alpha-mannosidase II"/>
    <property type="match status" value="1"/>
</dbReference>
<evidence type="ECO:0000256" key="1">
    <source>
        <dbReference type="ARBA" id="ARBA00008061"/>
    </source>
</evidence>
<dbReference type="CDD" id="cd10315">
    <property type="entry name" value="CBM41_pullulanase"/>
    <property type="match status" value="1"/>
</dbReference>
<dbReference type="GO" id="GO:0016798">
    <property type="term" value="F:hydrolase activity, acting on glycosyl bonds"/>
    <property type="evidence" value="ECO:0007669"/>
    <property type="project" value="UniProtKB-KW"/>
</dbReference>
<evidence type="ECO:0000256" key="4">
    <source>
        <dbReference type="ARBA" id="ARBA00023295"/>
    </source>
</evidence>
<dbReference type="SUPFAM" id="SSF49452">
    <property type="entry name" value="Starch-binding domain-like"/>
    <property type="match status" value="1"/>
</dbReference>
<feature type="region of interest" description="Disordered" evidence="5">
    <location>
        <begin position="35"/>
        <end position="59"/>
    </location>
</feature>
<protein>
    <submittedName>
        <fullName evidence="7">Alpha-amylase</fullName>
    </submittedName>
</protein>
<dbReference type="InterPro" id="IPR005323">
    <property type="entry name" value="CBM41_pullulanase"/>
</dbReference>
<dbReference type="CDD" id="cd11339">
    <property type="entry name" value="AmyAc_bac_CMD_like_2"/>
    <property type="match status" value="1"/>
</dbReference>
<evidence type="ECO:0000313" key="7">
    <source>
        <dbReference type="EMBL" id="TKV62134.1"/>
    </source>
</evidence>
<dbReference type="PANTHER" id="PTHR10357:SF209">
    <property type="entry name" value="PERIPLASMIC ALPHA-AMYLASE"/>
    <property type="match status" value="1"/>
</dbReference>
<dbReference type="OrthoDB" id="9805159at2"/>
<keyword evidence="3" id="KW-0378">Hydrolase</keyword>
<proteinExistence type="inferred from homology"/>
<feature type="compositionally biased region" description="Low complexity" evidence="5">
    <location>
        <begin position="35"/>
        <end position="46"/>
    </location>
</feature>
<dbReference type="Pfam" id="PF00128">
    <property type="entry name" value="Alpha-amylase"/>
    <property type="match status" value="1"/>
</dbReference>
<comment type="caution">
    <text evidence="7">The sequence shown here is derived from an EMBL/GenBank/DDBJ whole genome shotgun (WGS) entry which is preliminary data.</text>
</comment>
<dbReference type="Gene3D" id="3.20.20.80">
    <property type="entry name" value="Glycosidases"/>
    <property type="match status" value="2"/>
</dbReference>
<reference evidence="7 8" key="1">
    <citation type="submission" date="2019-05" db="EMBL/GenBank/DDBJ databases">
        <title>Nakamurella sp. N5BH11, whole genome shotgun sequence.</title>
        <authorList>
            <person name="Tuo L."/>
        </authorList>
    </citation>
    <scope>NUCLEOTIDE SEQUENCE [LARGE SCALE GENOMIC DNA]</scope>
    <source>
        <strain evidence="7 8">N5BH11</strain>
    </source>
</reference>
<accession>A0A4U6QN87</accession>
<dbReference type="InterPro" id="IPR017853">
    <property type="entry name" value="GH"/>
</dbReference>
<dbReference type="Gene3D" id="2.60.40.1110">
    <property type="match status" value="1"/>
</dbReference>
<dbReference type="AlphaFoldDB" id="A0A4U6QN87"/>
<keyword evidence="4" id="KW-0326">Glycosidase</keyword>
<name>A0A4U6QN87_9ACTN</name>
<dbReference type="SUPFAM" id="SSF51011">
    <property type="entry name" value="Glycosyl hydrolase domain"/>
    <property type="match status" value="1"/>
</dbReference>
<dbReference type="InterPro" id="IPR013780">
    <property type="entry name" value="Glyco_hydro_b"/>
</dbReference>
<feature type="compositionally biased region" description="Low complexity" evidence="5">
    <location>
        <begin position="1"/>
        <end position="18"/>
    </location>
</feature>
<dbReference type="SUPFAM" id="SSF51445">
    <property type="entry name" value="(Trans)glycosidases"/>
    <property type="match status" value="1"/>
</dbReference>
<comment type="similarity">
    <text evidence="1">Belongs to the glycosyl hydrolase 13 family.</text>
</comment>
<dbReference type="InterPro" id="IPR006047">
    <property type="entry name" value="GH13_cat_dom"/>
</dbReference>